<dbReference type="Proteomes" id="UP000183859">
    <property type="component" value="Chromosome"/>
</dbReference>
<dbReference type="GO" id="GO:0006310">
    <property type="term" value="P:DNA recombination"/>
    <property type="evidence" value="ECO:0007669"/>
    <property type="project" value="UniProtKB-KW"/>
</dbReference>
<keyword evidence="8" id="KW-1185">Reference proteome</keyword>
<feature type="domain" description="DUF6538" evidence="6">
    <location>
        <begin position="33"/>
        <end position="85"/>
    </location>
</feature>
<evidence type="ECO:0000259" key="6">
    <source>
        <dbReference type="Pfam" id="PF20172"/>
    </source>
</evidence>
<dbReference type="InterPro" id="IPR010998">
    <property type="entry name" value="Integrase_recombinase_N"/>
</dbReference>
<comment type="similarity">
    <text evidence="1">Belongs to the 'phage' integrase family.</text>
</comment>
<dbReference type="Gene3D" id="1.10.443.10">
    <property type="entry name" value="Intergrase catalytic core"/>
    <property type="match status" value="1"/>
</dbReference>
<protein>
    <submittedName>
        <fullName evidence="7">Tyrosine recombinase XerD</fullName>
    </submittedName>
</protein>
<keyword evidence="3" id="KW-0238">DNA-binding</keyword>
<dbReference type="GO" id="GO:0015074">
    <property type="term" value="P:DNA integration"/>
    <property type="evidence" value="ECO:0007669"/>
    <property type="project" value="UniProtKB-KW"/>
</dbReference>
<dbReference type="InterPro" id="IPR050808">
    <property type="entry name" value="Phage_Integrase"/>
</dbReference>
<dbReference type="InterPro" id="IPR013762">
    <property type="entry name" value="Integrase-like_cat_sf"/>
</dbReference>
<gene>
    <name evidence="7" type="primary">xerD_2</name>
    <name evidence="7" type="ORF">PhaeoP97_02206</name>
</gene>
<name>A0A1L3I667_9RHOB</name>
<organism evidence="7 8">
    <name type="scientific">Phaeobacter porticola</name>
    <dbReference type="NCBI Taxonomy" id="1844006"/>
    <lineage>
        <taxon>Bacteria</taxon>
        <taxon>Pseudomonadati</taxon>
        <taxon>Pseudomonadota</taxon>
        <taxon>Alphaproteobacteria</taxon>
        <taxon>Rhodobacterales</taxon>
        <taxon>Roseobacteraceae</taxon>
        <taxon>Phaeobacter</taxon>
    </lineage>
</organism>
<dbReference type="Gene3D" id="1.10.150.130">
    <property type="match status" value="1"/>
</dbReference>
<dbReference type="InterPro" id="IPR046668">
    <property type="entry name" value="DUF6538"/>
</dbReference>
<evidence type="ECO:0000256" key="4">
    <source>
        <dbReference type="ARBA" id="ARBA00023172"/>
    </source>
</evidence>
<evidence type="ECO:0000256" key="1">
    <source>
        <dbReference type="ARBA" id="ARBA00008857"/>
    </source>
</evidence>
<feature type="domain" description="Tyr recombinase" evidence="5">
    <location>
        <begin position="258"/>
        <end position="391"/>
    </location>
</feature>
<dbReference type="KEGG" id="php:PhaeoP97_02206"/>
<evidence type="ECO:0000313" key="7">
    <source>
        <dbReference type="EMBL" id="APG47603.1"/>
    </source>
</evidence>
<accession>A0A1L3I667</accession>
<dbReference type="PANTHER" id="PTHR30629">
    <property type="entry name" value="PROPHAGE INTEGRASE"/>
    <property type="match status" value="1"/>
</dbReference>
<dbReference type="Pfam" id="PF00589">
    <property type="entry name" value="Phage_integrase"/>
    <property type="match status" value="1"/>
</dbReference>
<dbReference type="Pfam" id="PF20172">
    <property type="entry name" value="DUF6538"/>
    <property type="match status" value="1"/>
</dbReference>
<dbReference type="EMBL" id="CP016364">
    <property type="protein sequence ID" value="APG47603.1"/>
    <property type="molecule type" value="Genomic_DNA"/>
</dbReference>
<reference evidence="8" key="1">
    <citation type="submission" date="2016-07" db="EMBL/GenBank/DDBJ databases">
        <title>Phaeobacter portensis sp. nov., a tropodithietic acid producing bacterium isolated from a German harbor.</title>
        <authorList>
            <person name="Freese H.M."/>
            <person name="Bunk B."/>
            <person name="Breider S."/>
            <person name="Brinkhoff T."/>
        </authorList>
    </citation>
    <scope>NUCLEOTIDE SEQUENCE [LARGE SCALE GENOMIC DNA]</scope>
    <source>
        <strain evidence="8">P97</strain>
    </source>
</reference>
<dbReference type="AlphaFoldDB" id="A0A1L3I667"/>
<dbReference type="GO" id="GO:0003677">
    <property type="term" value="F:DNA binding"/>
    <property type="evidence" value="ECO:0007669"/>
    <property type="project" value="UniProtKB-KW"/>
</dbReference>
<evidence type="ECO:0000313" key="8">
    <source>
        <dbReference type="Proteomes" id="UP000183859"/>
    </source>
</evidence>
<dbReference type="InterPro" id="IPR002104">
    <property type="entry name" value="Integrase_catalytic"/>
</dbReference>
<proteinExistence type="inferred from homology"/>
<evidence type="ECO:0000256" key="2">
    <source>
        <dbReference type="ARBA" id="ARBA00022908"/>
    </source>
</evidence>
<evidence type="ECO:0000256" key="3">
    <source>
        <dbReference type="ARBA" id="ARBA00023125"/>
    </source>
</evidence>
<evidence type="ECO:0000259" key="5">
    <source>
        <dbReference type="Pfam" id="PF00589"/>
    </source>
</evidence>
<sequence>MHTLNCMMDYISDTTTGLVRPEYHAPTLVKLNGKGGIWYVSVTMPKALQKGAMRQEKRSTGTTDKRAAKTKIAPLTNEIYAKFDRGLAALHNSYVQETNQPAYTNTIGDFTKVFTAAPFLIKQHGLDKDPDRKITNLLPSWIVYLEDTNQGNHKERTSRRSKLLEFVSVVGNLHVEDIKKQHGYQYEKWLNDEGKANSTVRSLITKVGAFLTWCEQEDFIENNPFYNLKLSHYGKESLPYLPFDLDELTAIFAQEMNDADRLCLSILAVTGARLDEIALLDWSQVKTEFGITFIDLRPEEVIVKTDGSHRVVPIHPAVAETLWSTKKSETGRIFDYKIDVNGKSQNDASKTLMPYIRNVTKHDRKVVHSLRGTFKQMLENAGITQSMVEKLESGEISLTEIDLAIRENKVDKRVNDKITGHSARDTAGKYGFGPLLIPRANAVSKIDVSFLGPHH</sequence>
<dbReference type="SUPFAM" id="SSF56349">
    <property type="entry name" value="DNA breaking-rejoining enzymes"/>
    <property type="match status" value="1"/>
</dbReference>
<dbReference type="OrthoDB" id="7222937at2"/>
<dbReference type="InterPro" id="IPR011010">
    <property type="entry name" value="DNA_brk_join_enz"/>
</dbReference>
<keyword evidence="4" id="KW-0233">DNA recombination</keyword>
<dbReference type="PANTHER" id="PTHR30629:SF2">
    <property type="entry name" value="PROPHAGE INTEGRASE INTS-RELATED"/>
    <property type="match status" value="1"/>
</dbReference>
<keyword evidence="2" id="KW-0229">DNA integration</keyword>